<dbReference type="Proteomes" id="UP000006038">
    <property type="component" value="Unassembled WGS sequence"/>
</dbReference>
<evidence type="ECO:0000313" key="1">
    <source>
        <dbReference type="EnsemblPlants" id="OB02G39770.1"/>
    </source>
</evidence>
<protein>
    <submittedName>
        <fullName evidence="1">Uncharacterized protein</fullName>
    </submittedName>
</protein>
<dbReference type="HOGENOM" id="CLU_2100672_0_0_1"/>
<sequence>MVEEEKLKRDARRPAGRCAQSCEHTYPHHATYYPHFSPMISVVASATDPIVWWLHAVRLRPLCHRGKGGHTAKKKKRLSLSIALDQIPACLSSAKAKRADPSMLVLVVLQLQSRTV</sequence>
<dbReference type="EnsemblPlants" id="OB02G39770.1">
    <property type="protein sequence ID" value="OB02G39770.1"/>
    <property type="gene ID" value="OB02G39770"/>
</dbReference>
<name>J3LH60_ORYBR</name>
<proteinExistence type="predicted"/>
<keyword evidence="2" id="KW-1185">Reference proteome</keyword>
<reference evidence="1" key="1">
    <citation type="submission" date="2013-04" db="UniProtKB">
        <authorList>
            <consortium name="EnsemblPlants"/>
        </authorList>
    </citation>
    <scope>IDENTIFICATION</scope>
</reference>
<accession>J3LH60</accession>
<dbReference type="Gramene" id="OB02G39770.1">
    <property type="protein sequence ID" value="OB02G39770.1"/>
    <property type="gene ID" value="OB02G39770"/>
</dbReference>
<evidence type="ECO:0000313" key="2">
    <source>
        <dbReference type="Proteomes" id="UP000006038"/>
    </source>
</evidence>
<dbReference type="AlphaFoldDB" id="J3LH60"/>
<organism evidence="1">
    <name type="scientific">Oryza brachyantha</name>
    <name type="common">malo sina</name>
    <dbReference type="NCBI Taxonomy" id="4533"/>
    <lineage>
        <taxon>Eukaryota</taxon>
        <taxon>Viridiplantae</taxon>
        <taxon>Streptophyta</taxon>
        <taxon>Embryophyta</taxon>
        <taxon>Tracheophyta</taxon>
        <taxon>Spermatophyta</taxon>
        <taxon>Magnoliopsida</taxon>
        <taxon>Liliopsida</taxon>
        <taxon>Poales</taxon>
        <taxon>Poaceae</taxon>
        <taxon>BOP clade</taxon>
        <taxon>Oryzoideae</taxon>
        <taxon>Oryzeae</taxon>
        <taxon>Oryzinae</taxon>
        <taxon>Oryza</taxon>
    </lineage>
</organism>